<feature type="compositionally biased region" description="Low complexity" evidence="1">
    <location>
        <begin position="210"/>
        <end position="226"/>
    </location>
</feature>
<organism evidence="2 3">
    <name type="scientific">Asparagus officinalis</name>
    <name type="common">Garden asparagus</name>
    <dbReference type="NCBI Taxonomy" id="4686"/>
    <lineage>
        <taxon>Eukaryota</taxon>
        <taxon>Viridiplantae</taxon>
        <taxon>Streptophyta</taxon>
        <taxon>Embryophyta</taxon>
        <taxon>Tracheophyta</taxon>
        <taxon>Spermatophyta</taxon>
        <taxon>Magnoliopsida</taxon>
        <taxon>Liliopsida</taxon>
        <taxon>Asparagales</taxon>
        <taxon>Asparagaceae</taxon>
        <taxon>Asparagoideae</taxon>
        <taxon>Asparagus</taxon>
    </lineage>
</organism>
<evidence type="ECO:0000256" key="1">
    <source>
        <dbReference type="SAM" id="MobiDB-lite"/>
    </source>
</evidence>
<feature type="compositionally biased region" description="Polar residues" evidence="1">
    <location>
        <begin position="266"/>
        <end position="276"/>
    </location>
</feature>
<dbReference type="Gramene" id="ONK74247">
    <property type="protein sequence ID" value="ONK74247"/>
    <property type="gene ID" value="A4U43_C03F4300"/>
</dbReference>
<proteinExistence type="predicted"/>
<evidence type="ECO:0000313" key="3">
    <source>
        <dbReference type="Proteomes" id="UP000243459"/>
    </source>
</evidence>
<gene>
    <name evidence="2" type="ORF">A4U43_C03F4300</name>
</gene>
<name>A0A5P1FA04_ASPOF</name>
<dbReference type="Proteomes" id="UP000243459">
    <property type="component" value="Chromosome 3"/>
</dbReference>
<dbReference type="EMBL" id="CM007383">
    <property type="protein sequence ID" value="ONK74247.1"/>
    <property type="molecule type" value="Genomic_DNA"/>
</dbReference>
<dbReference type="AlphaFoldDB" id="A0A5P1FA04"/>
<feature type="region of interest" description="Disordered" evidence="1">
    <location>
        <begin position="206"/>
        <end position="284"/>
    </location>
</feature>
<reference evidence="3" key="1">
    <citation type="journal article" date="2017" name="Nat. Commun.">
        <title>The asparagus genome sheds light on the origin and evolution of a young Y chromosome.</title>
        <authorList>
            <person name="Harkess A."/>
            <person name="Zhou J."/>
            <person name="Xu C."/>
            <person name="Bowers J.E."/>
            <person name="Van der Hulst R."/>
            <person name="Ayyampalayam S."/>
            <person name="Mercati F."/>
            <person name="Riccardi P."/>
            <person name="McKain M.R."/>
            <person name="Kakrana A."/>
            <person name="Tang H."/>
            <person name="Ray J."/>
            <person name="Groenendijk J."/>
            <person name="Arikit S."/>
            <person name="Mathioni S.M."/>
            <person name="Nakano M."/>
            <person name="Shan H."/>
            <person name="Telgmann-Rauber A."/>
            <person name="Kanno A."/>
            <person name="Yue Z."/>
            <person name="Chen H."/>
            <person name="Li W."/>
            <person name="Chen Y."/>
            <person name="Xu X."/>
            <person name="Zhang Y."/>
            <person name="Luo S."/>
            <person name="Chen H."/>
            <person name="Gao J."/>
            <person name="Mao Z."/>
            <person name="Pires J.C."/>
            <person name="Luo M."/>
            <person name="Kudrna D."/>
            <person name="Wing R.A."/>
            <person name="Meyers B.C."/>
            <person name="Yi K."/>
            <person name="Kong H."/>
            <person name="Lavrijsen P."/>
            <person name="Sunseri F."/>
            <person name="Falavigna A."/>
            <person name="Ye Y."/>
            <person name="Leebens-Mack J.H."/>
            <person name="Chen G."/>
        </authorList>
    </citation>
    <scope>NUCLEOTIDE SEQUENCE [LARGE SCALE GENOMIC DNA]</scope>
    <source>
        <strain evidence="3">cv. DH0086</strain>
    </source>
</reference>
<accession>A0A5P1FA04</accession>
<sequence length="284" mass="29742">MRVPGRWISRCRGRSCRTVLGRACGRGCRRPLAGASWGETESRIIQAALGMPLHRSGGFCLASGGGGARARLGFGLKRWGSGDASGILMARGFVGDLIGGGGGGVGRGGRGHRLTRVADSRPGPVPAFPGRPTLRRLHRLYPLLSTPSCWPATHAHAVRRRARAQPVAERGVRMCRCPRAADRPPCARSRLLDRLAIAARSVRPFAAHQPTTSSSDSCPSGSRSPPLVRRSVATSSLAPARPADRRDPQPSASVRPSPTVVRPAAPSQTVGMTSRGTAAAAAAL</sequence>
<keyword evidence="3" id="KW-1185">Reference proteome</keyword>
<protein>
    <submittedName>
        <fullName evidence="2">Uncharacterized protein</fullName>
    </submittedName>
</protein>
<evidence type="ECO:0000313" key="2">
    <source>
        <dbReference type="EMBL" id="ONK74247.1"/>
    </source>
</evidence>